<evidence type="ECO:0000256" key="4">
    <source>
        <dbReference type="ARBA" id="ARBA00023163"/>
    </source>
</evidence>
<keyword evidence="4" id="KW-0804">Transcription</keyword>
<evidence type="ECO:0000313" key="7">
    <source>
        <dbReference type="EMBL" id="GER52213.1"/>
    </source>
</evidence>
<comment type="caution">
    <text evidence="7">The sequence shown here is derived from an EMBL/GenBank/DDBJ whole genome shotgun (WGS) entry which is preliminary data.</text>
</comment>
<evidence type="ECO:0000256" key="2">
    <source>
        <dbReference type="ARBA" id="ARBA00023015"/>
    </source>
</evidence>
<reference evidence="8" key="1">
    <citation type="journal article" date="2019" name="Curr. Biol.">
        <title>Genome Sequence of Striga asiatica Provides Insight into the Evolution of Plant Parasitism.</title>
        <authorList>
            <person name="Yoshida S."/>
            <person name="Kim S."/>
            <person name="Wafula E.K."/>
            <person name="Tanskanen J."/>
            <person name="Kim Y.M."/>
            <person name="Honaas L."/>
            <person name="Yang Z."/>
            <person name="Spallek T."/>
            <person name="Conn C.E."/>
            <person name="Ichihashi Y."/>
            <person name="Cheong K."/>
            <person name="Cui S."/>
            <person name="Der J.P."/>
            <person name="Gundlach H."/>
            <person name="Jiao Y."/>
            <person name="Hori C."/>
            <person name="Ishida J.K."/>
            <person name="Kasahara H."/>
            <person name="Kiba T."/>
            <person name="Kim M.S."/>
            <person name="Koo N."/>
            <person name="Laohavisit A."/>
            <person name="Lee Y.H."/>
            <person name="Lumba S."/>
            <person name="McCourt P."/>
            <person name="Mortimer J.C."/>
            <person name="Mutuku J.M."/>
            <person name="Nomura T."/>
            <person name="Sasaki-Sekimoto Y."/>
            <person name="Seto Y."/>
            <person name="Wang Y."/>
            <person name="Wakatake T."/>
            <person name="Sakakibara H."/>
            <person name="Demura T."/>
            <person name="Yamaguchi S."/>
            <person name="Yoneyama K."/>
            <person name="Manabe R.I."/>
            <person name="Nelson D.C."/>
            <person name="Schulman A.H."/>
            <person name="Timko M.P."/>
            <person name="dePamphilis C.W."/>
            <person name="Choi D."/>
            <person name="Shirasu K."/>
        </authorList>
    </citation>
    <scope>NUCLEOTIDE SEQUENCE [LARGE SCALE GENOMIC DNA]</scope>
    <source>
        <strain evidence="8">cv. UVA1</strain>
    </source>
</reference>
<dbReference type="AlphaFoldDB" id="A0A5A7R360"/>
<protein>
    <submittedName>
        <fullName evidence="7">B3 domain-containing protein</fullName>
    </submittedName>
</protein>
<keyword evidence="5" id="KW-0539">Nucleus</keyword>
<dbReference type="EMBL" id="BKCP01010181">
    <property type="protein sequence ID" value="GER52213.1"/>
    <property type="molecule type" value="Genomic_DNA"/>
</dbReference>
<dbReference type="InterPro" id="IPR003340">
    <property type="entry name" value="B3_DNA-bd"/>
</dbReference>
<dbReference type="PROSITE" id="PS50863">
    <property type="entry name" value="B3"/>
    <property type="match status" value="1"/>
</dbReference>
<dbReference type="Proteomes" id="UP000325081">
    <property type="component" value="Unassembled WGS sequence"/>
</dbReference>
<accession>A0A5A7R360</accession>
<evidence type="ECO:0000259" key="6">
    <source>
        <dbReference type="PROSITE" id="PS50863"/>
    </source>
</evidence>
<comment type="subcellular location">
    <subcellularLocation>
        <location evidence="1">Nucleus</location>
    </subcellularLocation>
</comment>
<evidence type="ECO:0000256" key="3">
    <source>
        <dbReference type="ARBA" id="ARBA00023125"/>
    </source>
</evidence>
<gene>
    <name evidence="7" type="ORF">STAS_29647</name>
</gene>
<dbReference type="GO" id="GO:0005634">
    <property type="term" value="C:nucleus"/>
    <property type="evidence" value="ECO:0007669"/>
    <property type="project" value="UniProtKB-SubCell"/>
</dbReference>
<dbReference type="InterPro" id="IPR015300">
    <property type="entry name" value="DNA-bd_pseudobarrel_sf"/>
</dbReference>
<dbReference type="SUPFAM" id="SSF101936">
    <property type="entry name" value="DNA-binding pseudobarrel domain"/>
    <property type="match status" value="1"/>
</dbReference>
<organism evidence="7 8">
    <name type="scientific">Striga asiatica</name>
    <name type="common">Asiatic witchweed</name>
    <name type="synonym">Buchnera asiatica</name>
    <dbReference type="NCBI Taxonomy" id="4170"/>
    <lineage>
        <taxon>Eukaryota</taxon>
        <taxon>Viridiplantae</taxon>
        <taxon>Streptophyta</taxon>
        <taxon>Embryophyta</taxon>
        <taxon>Tracheophyta</taxon>
        <taxon>Spermatophyta</taxon>
        <taxon>Magnoliopsida</taxon>
        <taxon>eudicotyledons</taxon>
        <taxon>Gunneridae</taxon>
        <taxon>Pentapetalae</taxon>
        <taxon>asterids</taxon>
        <taxon>lamiids</taxon>
        <taxon>Lamiales</taxon>
        <taxon>Orobanchaceae</taxon>
        <taxon>Buchnereae</taxon>
        <taxon>Striga</taxon>
    </lineage>
</organism>
<keyword evidence="2" id="KW-0805">Transcription regulation</keyword>
<dbReference type="GO" id="GO:0003677">
    <property type="term" value="F:DNA binding"/>
    <property type="evidence" value="ECO:0007669"/>
    <property type="project" value="UniProtKB-KW"/>
</dbReference>
<feature type="domain" description="TF-B3" evidence="6">
    <location>
        <begin position="9"/>
        <end position="102"/>
    </location>
</feature>
<evidence type="ECO:0000256" key="1">
    <source>
        <dbReference type="ARBA" id="ARBA00004123"/>
    </source>
</evidence>
<keyword evidence="8" id="KW-1185">Reference proteome</keyword>
<evidence type="ECO:0000313" key="8">
    <source>
        <dbReference type="Proteomes" id="UP000325081"/>
    </source>
</evidence>
<keyword evidence="3" id="KW-0238">DNA-binding</keyword>
<proteinExistence type="predicted"/>
<dbReference type="Gene3D" id="2.40.330.10">
    <property type="entry name" value="DNA-binding pseudobarrel domain"/>
    <property type="match status" value="1"/>
</dbReference>
<evidence type="ECO:0000256" key="5">
    <source>
        <dbReference type="ARBA" id="ARBA00023242"/>
    </source>
</evidence>
<name>A0A5A7R360_STRAF</name>
<dbReference type="OrthoDB" id="912105at2759"/>
<sequence length="206" mass="24443">MLFIMPVHFKSFFIAISNPDEQKMRLPSGIVEEYMTVVPLECKFSMRYGRTYWVRMEGNAEGVFFHNGWFQFMAFENIKSGYYLWFDRNSLTDFTVSVVEENAVERPLRYRFTLEIKKLYIERAYLPIPMEFWRSYLVNEFEDLSQCLLILEDVPYEVQIVARHGKVLMQKMEGREFVDFTGIFEGSTCSVITCPNSCVCFEMFVL</sequence>